<dbReference type="EMBL" id="JAVDTP010000014">
    <property type="protein sequence ID" value="MDR6753443.1"/>
    <property type="molecule type" value="Genomic_DNA"/>
</dbReference>
<evidence type="ECO:0000313" key="1">
    <source>
        <dbReference type="EMBL" id="MDR6753443.1"/>
    </source>
</evidence>
<dbReference type="Proteomes" id="UP001252370">
    <property type="component" value="Unassembled WGS sequence"/>
</dbReference>
<sequence>MRKSLIVLVLTPFEIFTAAAQGAVHTLSDLCSAFTRSWQRDDLAPYALADAPDPVTRLDLQRGQMPAPPGPTSRATRPQRDQRPGLSFFTLPQNKLAF</sequence>
<reference evidence="1" key="1">
    <citation type="submission" date="2023-07" db="EMBL/GenBank/DDBJ databases">
        <title>Sorghum-associated microbial communities from plants grown in Nebraska, USA.</title>
        <authorList>
            <person name="Schachtman D."/>
        </authorList>
    </citation>
    <scope>NUCLEOTIDE SEQUENCE</scope>
    <source>
        <strain evidence="1">BE73</strain>
    </source>
</reference>
<proteinExistence type="predicted"/>
<accession>A0ACC6KM10</accession>
<protein>
    <submittedName>
        <fullName evidence="1">Uncharacterized protein</fullName>
    </submittedName>
</protein>
<gene>
    <name evidence="1" type="ORF">J2Y01_003966</name>
</gene>
<evidence type="ECO:0000313" key="2">
    <source>
        <dbReference type="Proteomes" id="UP001252370"/>
    </source>
</evidence>
<comment type="caution">
    <text evidence="1">The sequence shown here is derived from an EMBL/GenBank/DDBJ whole genome shotgun (WGS) entry which is preliminary data.</text>
</comment>
<keyword evidence="2" id="KW-1185">Reference proteome</keyword>
<organism evidence="1 2">
    <name type="scientific">Deinococcus soli</name>
    <name type="common">ex Cha et al. 2016</name>
    <dbReference type="NCBI Taxonomy" id="1309411"/>
    <lineage>
        <taxon>Bacteria</taxon>
        <taxon>Thermotogati</taxon>
        <taxon>Deinococcota</taxon>
        <taxon>Deinococci</taxon>
        <taxon>Deinococcales</taxon>
        <taxon>Deinococcaceae</taxon>
        <taxon>Deinococcus</taxon>
    </lineage>
</organism>
<name>A0ACC6KM10_9DEIO</name>